<proteinExistence type="inferred from homology"/>
<dbReference type="Pfam" id="PF00391">
    <property type="entry name" value="PEP-utilizers"/>
    <property type="match status" value="1"/>
</dbReference>
<dbReference type="PANTHER" id="PTHR43030">
    <property type="entry name" value="PHOSPHOENOLPYRUVATE SYNTHASE"/>
    <property type="match status" value="1"/>
</dbReference>
<feature type="domain" description="PEP-utilising enzyme mobile" evidence="4">
    <location>
        <begin position="361"/>
        <end position="429"/>
    </location>
</feature>
<dbReference type="Proteomes" id="UP000732298">
    <property type="component" value="Unassembled WGS sequence"/>
</dbReference>
<evidence type="ECO:0000256" key="2">
    <source>
        <dbReference type="ARBA" id="ARBA00022741"/>
    </source>
</evidence>
<organism evidence="5 6">
    <name type="scientific">Candidatus Iainarchaeum sp</name>
    <dbReference type="NCBI Taxonomy" id="3101447"/>
    <lineage>
        <taxon>Archaea</taxon>
        <taxon>Candidatus Iainarchaeota</taxon>
        <taxon>Candidatus Iainarchaeia</taxon>
        <taxon>Candidatus Iainarchaeales</taxon>
        <taxon>Candidatus Iainarchaeaceae</taxon>
        <taxon>Candidatus Iainarchaeum</taxon>
    </lineage>
</organism>
<dbReference type="InterPro" id="IPR018274">
    <property type="entry name" value="PEP_util_AS"/>
</dbReference>
<dbReference type="PANTHER" id="PTHR43030:SF1">
    <property type="entry name" value="PHOSPHOENOLPYRUVATE SYNTHASE"/>
    <property type="match status" value="1"/>
</dbReference>
<dbReference type="GO" id="GO:0008986">
    <property type="term" value="F:pyruvate, water dikinase activity"/>
    <property type="evidence" value="ECO:0007669"/>
    <property type="project" value="InterPro"/>
</dbReference>
<accession>A0A8T3YMD6</accession>
<evidence type="ECO:0000313" key="5">
    <source>
        <dbReference type="EMBL" id="MBI4210061.1"/>
    </source>
</evidence>
<dbReference type="Gene3D" id="3.50.30.10">
    <property type="entry name" value="Phosphohistidine domain"/>
    <property type="match status" value="1"/>
</dbReference>
<keyword evidence="3" id="KW-0067">ATP-binding</keyword>
<dbReference type="SUPFAM" id="SSF52009">
    <property type="entry name" value="Phosphohistidine domain"/>
    <property type="match status" value="1"/>
</dbReference>
<dbReference type="GO" id="GO:0005524">
    <property type="term" value="F:ATP binding"/>
    <property type="evidence" value="ECO:0007669"/>
    <property type="project" value="UniProtKB-KW"/>
</dbReference>
<evidence type="ECO:0000256" key="1">
    <source>
        <dbReference type="ARBA" id="ARBA00007837"/>
    </source>
</evidence>
<dbReference type="EMBL" id="JACQPB010000011">
    <property type="protein sequence ID" value="MBI4210061.1"/>
    <property type="molecule type" value="Genomic_DNA"/>
</dbReference>
<dbReference type="InterPro" id="IPR008279">
    <property type="entry name" value="PEP-util_enz_mobile_dom"/>
</dbReference>
<gene>
    <name evidence="5" type="ORF">HY544_00955</name>
</gene>
<evidence type="ECO:0000313" key="6">
    <source>
        <dbReference type="Proteomes" id="UP000732298"/>
    </source>
</evidence>
<dbReference type="InterPro" id="IPR006319">
    <property type="entry name" value="PEP_synth"/>
</dbReference>
<sequence length="459" mass="51767">METSLGMGFTNYKSLYKGIYADAAEFGKLKAAMTLELENSPGKISVLCRQWEKANMELVRQAEKLEGTDFSRLSNAGLLDAIAGMVKRLRKSSSYIFMNHVFADYFEGWLNRLLLERVDDYAERKRFFQILSSPTRPTMLATQKRSLKRIAKAVRENGMWNSKRLLAEHAGRFAWMGYDTGIGKDLTVAEVKTQVKGFLGQSQEKKPRASRAEIMRRLGMGRKEELFLKIFNEVFYASNSRVESQMIAGQKMRPVFEEAARRLGAEYEDIVYLTFGEIEDSLGGKRIDFEEIGRRKRKFGLLMLGGHIYIFSGNEVSGLESQTDIPLDTREFSGLIANMGFVKGPVKIVATKSDLGKINIGDILVSKMTTPDFVVALERCSGIITDIGGITCHAAIIAREMEKPCITGTKFATSVLKDNDIVELDANRGVIRKVQACFSGRQRIPFPCASWQAMRWRRE</sequence>
<dbReference type="PROSITE" id="PS00370">
    <property type="entry name" value="PEP_ENZYMES_PHOS_SITE"/>
    <property type="match status" value="1"/>
</dbReference>
<comment type="similarity">
    <text evidence="1">Belongs to the PEP-utilizing enzyme family.</text>
</comment>
<keyword evidence="2" id="KW-0547">Nucleotide-binding</keyword>
<comment type="caution">
    <text evidence="5">The sequence shown here is derived from an EMBL/GenBank/DDBJ whole genome shotgun (WGS) entry which is preliminary data.</text>
</comment>
<evidence type="ECO:0000259" key="4">
    <source>
        <dbReference type="Pfam" id="PF00391"/>
    </source>
</evidence>
<dbReference type="AlphaFoldDB" id="A0A8T3YMD6"/>
<reference evidence="5" key="1">
    <citation type="submission" date="2020-07" db="EMBL/GenBank/DDBJ databases">
        <title>Huge and variable diversity of episymbiotic CPR bacteria and DPANN archaea in groundwater ecosystems.</title>
        <authorList>
            <person name="He C.Y."/>
            <person name="Keren R."/>
            <person name="Whittaker M."/>
            <person name="Farag I.F."/>
            <person name="Doudna J."/>
            <person name="Cate J.H.D."/>
            <person name="Banfield J.F."/>
        </authorList>
    </citation>
    <scope>NUCLEOTIDE SEQUENCE</scope>
    <source>
        <strain evidence="5">NC_groundwater_1296_Ag_S-0.2um_52_80</strain>
    </source>
</reference>
<protein>
    <recommendedName>
        <fullName evidence="4">PEP-utilising enzyme mobile domain-containing protein</fullName>
    </recommendedName>
</protein>
<dbReference type="InterPro" id="IPR036637">
    <property type="entry name" value="Phosphohistidine_dom_sf"/>
</dbReference>
<name>A0A8T3YMD6_9ARCH</name>
<evidence type="ECO:0000256" key="3">
    <source>
        <dbReference type="ARBA" id="ARBA00022840"/>
    </source>
</evidence>